<protein>
    <submittedName>
        <fullName evidence="1">Uncharacterized protein</fullName>
    </submittedName>
</protein>
<proteinExistence type="predicted"/>
<organism evidence="1 2">
    <name type="scientific">Parendozoicomonas haliclonae</name>
    <dbReference type="NCBI Taxonomy" id="1960125"/>
    <lineage>
        <taxon>Bacteria</taxon>
        <taxon>Pseudomonadati</taxon>
        <taxon>Pseudomonadota</taxon>
        <taxon>Gammaproteobacteria</taxon>
        <taxon>Oceanospirillales</taxon>
        <taxon>Endozoicomonadaceae</taxon>
        <taxon>Parendozoicomonas</taxon>
    </lineage>
</organism>
<dbReference type="RefSeq" id="WP_087113396.1">
    <property type="nucleotide sequence ID" value="NZ_CBCSCN010000026.1"/>
</dbReference>
<name>A0A1X7AS31_9GAMM</name>
<sequence length="154" mass="17210">MKKIIKWTLSFISVVLLTLGLSNVLNPSMERIEQCYEGFAISSDTLQSLARRGELFANHFEPESDSTDASLLSDNGLDGFVSPGKLNSYDKRLSNEVEIIFSGDAYFRHSSFLERSIGGGSDKLFYEVNIGGLRYLIYQKFVDLPHIENCGGKL</sequence>
<evidence type="ECO:0000313" key="1">
    <source>
        <dbReference type="EMBL" id="SMA50952.1"/>
    </source>
</evidence>
<evidence type="ECO:0000313" key="2">
    <source>
        <dbReference type="Proteomes" id="UP000196573"/>
    </source>
</evidence>
<dbReference type="EMBL" id="FWPT01000022">
    <property type="protein sequence ID" value="SMA50952.1"/>
    <property type="molecule type" value="Genomic_DNA"/>
</dbReference>
<keyword evidence="2" id="KW-1185">Reference proteome</keyword>
<accession>A0A1X7AS31</accession>
<gene>
    <name evidence="1" type="ORF">EHSB41UT_04770</name>
</gene>
<dbReference type="Proteomes" id="UP000196573">
    <property type="component" value="Unassembled WGS sequence"/>
</dbReference>
<reference evidence="1 2" key="1">
    <citation type="submission" date="2017-03" db="EMBL/GenBank/DDBJ databases">
        <authorList>
            <person name="Afonso C.L."/>
            <person name="Miller P.J."/>
            <person name="Scott M.A."/>
            <person name="Spackman E."/>
            <person name="Goraichik I."/>
            <person name="Dimitrov K.M."/>
            <person name="Suarez D.L."/>
            <person name="Swayne D.E."/>
        </authorList>
    </citation>
    <scope>NUCLEOTIDE SEQUENCE [LARGE SCALE GENOMIC DNA]</scope>
    <source>
        <strain evidence="1">SB41UT1</strain>
    </source>
</reference>
<dbReference type="AlphaFoldDB" id="A0A1X7AS31"/>